<evidence type="ECO:0000313" key="3">
    <source>
        <dbReference type="Proteomes" id="UP001595698"/>
    </source>
</evidence>
<keyword evidence="3" id="KW-1185">Reference proteome</keyword>
<proteinExistence type="predicted"/>
<evidence type="ECO:0000313" key="2">
    <source>
        <dbReference type="EMBL" id="MFC3984102.1"/>
    </source>
</evidence>
<evidence type="ECO:0000256" key="1">
    <source>
        <dbReference type="SAM" id="SignalP"/>
    </source>
</evidence>
<keyword evidence="1" id="KW-0732">Signal</keyword>
<organism evidence="2 3">
    <name type="scientific">Streptosporangium jomthongense</name>
    <dbReference type="NCBI Taxonomy" id="1193683"/>
    <lineage>
        <taxon>Bacteria</taxon>
        <taxon>Bacillati</taxon>
        <taxon>Actinomycetota</taxon>
        <taxon>Actinomycetes</taxon>
        <taxon>Streptosporangiales</taxon>
        <taxon>Streptosporangiaceae</taxon>
        <taxon>Streptosporangium</taxon>
    </lineage>
</organism>
<dbReference type="Proteomes" id="UP001595698">
    <property type="component" value="Unassembled WGS sequence"/>
</dbReference>
<dbReference type="EMBL" id="JBHSBC010000032">
    <property type="protein sequence ID" value="MFC3984102.1"/>
    <property type="molecule type" value="Genomic_DNA"/>
</dbReference>
<accession>A0ABV8F621</accession>
<dbReference type="Gene3D" id="2.80.10.50">
    <property type="match status" value="1"/>
</dbReference>
<gene>
    <name evidence="2" type="ORF">ACFOYY_28485</name>
</gene>
<comment type="caution">
    <text evidence="2">The sequence shown here is derived from an EMBL/GenBank/DDBJ whole genome shotgun (WGS) entry which is preliminary data.</text>
</comment>
<name>A0ABV8F621_9ACTN</name>
<dbReference type="RefSeq" id="WP_386193638.1">
    <property type="nucleotide sequence ID" value="NZ_JBHSBC010000032.1"/>
</dbReference>
<feature type="chain" id="PRO_5045888192" evidence="1">
    <location>
        <begin position="27"/>
        <end position="190"/>
    </location>
</feature>
<feature type="signal peptide" evidence="1">
    <location>
        <begin position="1"/>
        <end position="26"/>
    </location>
</feature>
<reference evidence="3" key="1">
    <citation type="journal article" date="2019" name="Int. J. Syst. Evol. Microbiol.">
        <title>The Global Catalogue of Microorganisms (GCM) 10K type strain sequencing project: providing services to taxonomists for standard genome sequencing and annotation.</title>
        <authorList>
            <consortium name="The Broad Institute Genomics Platform"/>
            <consortium name="The Broad Institute Genome Sequencing Center for Infectious Disease"/>
            <person name="Wu L."/>
            <person name="Ma J."/>
        </authorList>
    </citation>
    <scope>NUCLEOTIDE SEQUENCE [LARGE SCALE GENOMIC DNA]</scope>
    <source>
        <strain evidence="3">TBRC 7912</strain>
    </source>
</reference>
<protein>
    <submittedName>
        <fullName evidence="2">Uncharacterized protein</fullName>
    </submittedName>
</protein>
<sequence length="190" mass="20093">MRPIRAHLAVLATVLATVLVPGLSTAASAETAPAPLPPRVTLTIGGGHVVNIDGRVFAALLPSPPATRFRLLPARGGVRFLDERTHGLVYVPETEPFTQLRVSGPGHVPPHSVFVIEAATPIEDDLASGPTSDLTPDGPGEAIRTARIRLAGTDQYIGRNLIEDRSLLPKWVVLLPAGVRAPVFGIHPVF</sequence>